<feature type="region of interest" description="Disordered" evidence="1">
    <location>
        <begin position="106"/>
        <end position="129"/>
    </location>
</feature>
<protein>
    <submittedName>
        <fullName evidence="2">Putative cell wall protein SED1-like</fullName>
    </submittedName>
</protein>
<gene>
    <name evidence="2" type="ORF">Hamer_G013483</name>
</gene>
<evidence type="ECO:0000256" key="1">
    <source>
        <dbReference type="SAM" id="MobiDB-lite"/>
    </source>
</evidence>
<feature type="region of interest" description="Disordered" evidence="1">
    <location>
        <begin position="66"/>
        <end position="89"/>
    </location>
</feature>
<comment type="caution">
    <text evidence="2">The sequence shown here is derived from an EMBL/GenBank/DDBJ whole genome shotgun (WGS) entry which is preliminary data.</text>
</comment>
<evidence type="ECO:0000313" key="2">
    <source>
        <dbReference type="EMBL" id="KAG7170664.1"/>
    </source>
</evidence>
<proteinExistence type="predicted"/>
<keyword evidence="3" id="KW-1185">Reference proteome</keyword>
<name>A0A8J5KNJ6_HOMAM</name>
<accession>A0A8J5KNJ6</accession>
<evidence type="ECO:0000313" key="3">
    <source>
        <dbReference type="Proteomes" id="UP000747542"/>
    </source>
</evidence>
<dbReference type="Proteomes" id="UP000747542">
    <property type="component" value="Unassembled WGS sequence"/>
</dbReference>
<dbReference type="EMBL" id="JAHLQT010013773">
    <property type="protein sequence ID" value="KAG7170664.1"/>
    <property type="molecule type" value="Genomic_DNA"/>
</dbReference>
<dbReference type="AlphaFoldDB" id="A0A8J5KNJ6"/>
<reference evidence="2" key="1">
    <citation type="journal article" date="2021" name="Sci. Adv.">
        <title>The American lobster genome reveals insights on longevity, neural, and immune adaptations.</title>
        <authorList>
            <person name="Polinski J.M."/>
            <person name="Zimin A.V."/>
            <person name="Clark K.F."/>
            <person name="Kohn A.B."/>
            <person name="Sadowski N."/>
            <person name="Timp W."/>
            <person name="Ptitsyn A."/>
            <person name="Khanna P."/>
            <person name="Romanova D.Y."/>
            <person name="Williams P."/>
            <person name="Greenwood S.J."/>
            <person name="Moroz L.L."/>
            <person name="Walt D.R."/>
            <person name="Bodnar A.G."/>
        </authorList>
    </citation>
    <scope>NUCLEOTIDE SEQUENCE</scope>
    <source>
        <strain evidence="2">GMGI-L3</strain>
    </source>
</reference>
<sequence>MLSIEFKLDKQLRWSDNVQTAHVLLQVLRMYNKDMGGTTSDMGGTTSDMGGTTSDMGGTTSVMGGTTSDMGGTTSDMGGTTSDMGGTTSDMGGTTSVMGGTTSVMGGTTSGTTVALSGITQSGNTRPPVPGATLYQLEDNVRVWTCDQPDSVWSNQRNTLLVFPWDTTWDNPGNCTAGYSDSQPCSTPDPPQQLIDATFRETLSRESGEVYALYYQCDNGLEVYPPVIGILLLCVDGTWFPASNDSCISGELYNNQYKTTVLHHTTNTKLQYSTTQQPT</sequence>
<organism evidence="2 3">
    <name type="scientific">Homarus americanus</name>
    <name type="common">American lobster</name>
    <dbReference type="NCBI Taxonomy" id="6706"/>
    <lineage>
        <taxon>Eukaryota</taxon>
        <taxon>Metazoa</taxon>
        <taxon>Ecdysozoa</taxon>
        <taxon>Arthropoda</taxon>
        <taxon>Crustacea</taxon>
        <taxon>Multicrustacea</taxon>
        <taxon>Malacostraca</taxon>
        <taxon>Eumalacostraca</taxon>
        <taxon>Eucarida</taxon>
        <taxon>Decapoda</taxon>
        <taxon>Pleocyemata</taxon>
        <taxon>Astacidea</taxon>
        <taxon>Nephropoidea</taxon>
        <taxon>Nephropidae</taxon>
        <taxon>Homarus</taxon>
    </lineage>
</organism>
<feature type="compositionally biased region" description="Polar residues" evidence="1">
    <location>
        <begin position="114"/>
        <end position="125"/>
    </location>
</feature>